<sequence>MAEWLYEAGIGEARAALVEKGRIVEMLIEPDDGGLRVGAVCEARLLRNPDASGRARVSLAGGEADLVTMPPGLSLGAALIVEVVREALPERGAVKLPRVRVAPAGAGVADGPDLLTRIAESGLAVRRSALGEDAFEAHGWSERLEEAASGIVAHDDALLRISLTPAMTLIDVDGGGPLAALAIAGARRSGEAIRCFGIAGSIGIDLPTLPDRAERLAAAAALDAVLPQPFERTAVNGFGFLQIIRRRPRRSLPELIAADPAKAAARALLRRAERTQGAGPVTLAANAAVVAAIEARPAWGAELARRIGAGVRLRAEPGLPISGGHAQREYA</sequence>
<gene>
    <name evidence="1" type="ORF">Q4F19_15860</name>
</gene>
<evidence type="ECO:0000313" key="2">
    <source>
        <dbReference type="Proteomes" id="UP001169764"/>
    </source>
</evidence>
<reference evidence="1" key="1">
    <citation type="submission" date="2023-07" db="EMBL/GenBank/DDBJ databases">
        <authorList>
            <person name="Kim M."/>
        </authorList>
    </citation>
    <scope>NUCLEOTIDE SEQUENCE</scope>
    <source>
        <strain evidence="1">BIUV-7</strain>
    </source>
</reference>
<evidence type="ECO:0000313" key="1">
    <source>
        <dbReference type="EMBL" id="MDO6415866.1"/>
    </source>
</evidence>
<organism evidence="1 2">
    <name type="scientific">Sphingomonas natans</name>
    <dbReference type="NCBI Taxonomy" id="3063330"/>
    <lineage>
        <taxon>Bacteria</taxon>
        <taxon>Pseudomonadati</taxon>
        <taxon>Pseudomonadota</taxon>
        <taxon>Alphaproteobacteria</taxon>
        <taxon>Sphingomonadales</taxon>
        <taxon>Sphingomonadaceae</taxon>
        <taxon>Sphingomonas</taxon>
    </lineage>
</organism>
<dbReference type="EMBL" id="JAUOTP010000008">
    <property type="protein sequence ID" value="MDO6415866.1"/>
    <property type="molecule type" value="Genomic_DNA"/>
</dbReference>
<comment type="caution">
    <text evidence="1">The sequence shown here is derived from an EMBL/GenBank/DDBJ whole genome shotgun (WGS) entry which is preliminary data.</text>
</comment>
<protein>
    <submittedName>
        <fullName evidence="1">Ribonuclease</fullName>
    </submittedName>
</protein>
<proteinExistence type="predicted"/>
<keyword evidence="2" id="KW-1185">Reference proteome</keyword>
<dbReference type="Proteomes" id="UP001169764">
    <property type="component" value="Unassembled WGS sequence"/>
</dbReference>
<dbReference type="RefSeq" id="WP_303544499.1">
    <property type="nucleotide sequence ID" value="NZ_JAUOTP010000008.1"/>
</dbReference>
<name>A0ABT8YC01_9SPHN</name>
<accession>A0ABT8YC01</accession>